<organism evidence="4 5">
    <name type="scientific">Kalanchoe fedtschenkoi</name>
    <name type="common">Lavender scallops</name>
    <name type="synonym">South American air plant</name>
    <dbReference type="NCBI Taxonomy" id="63787"/>
    <lineage>
        <taxon>Eukaryota</taxon>
        <taxon>Viridiplantae</taxon>
        <taxon>Streptophyta</taxon>
        <taxon>Embryophyta</taxon>
        <taxon>Tracheophyta</taxon>
        <taxon>Spermatophyta</taxon>
        <taxon>Magnoliopsida</taxon>
        <taxon>eudicotyledons</taxon>
        <taxon>Gunneridae</taxon>
        <taxon>Pentapetalae</taxon>
        <taxon>Saxifragales</taxon>
        <taxon>Crassulaceae</taxon>
        <taxon>Kalanchoe</taxon>
    </lineage>
</organism>
<dbReference type="Pfam" id="PF00234">
    <property type="entry name" value="Tryp_alpha_amyl"/>
    <property type="match status" value="1"/>
</dbReference>
<evidence type="ECO:0000256" key="1">
    <source>
        <dbReference type="ARBA" id="ARBA00009748"/>
    </source>
</evidence>
<protein>
    <recommendedName>
        <fullName evidence="3">Bifunctional inhibitor/plant lipid transfer protein/seed storage helical domain-containing protein</fullName>
    </recommendedName>
</protein>
<dbReference type="Gramene" id="Kaladp0008s0550.1.v1.1">
    <property type="protein sequence ID" value="Kaladp0008s0550.1.v1.1.CDS.1"/>
    <property type="gene ID" value="Kaladp0008s0550.v1.1"/>
</dbReference>
<comment type="similarity">
    <text evidence="1">Belongs to the plant LTP family.</text>
</comment>
<keyword evidence="2" id="KW-0732">Signal</keyword>
<proteinExistence type="inferred from homology"/>
<name>A0A7N0RD75_KALFE</name>
<dbReference type="Proteomes" id="UP000594263">
    <property type="component" value="Unplaced"/>
</dbReference>
<dbReference type="GO" id="GO:0006869">
    <property type="term" value="P:lipid transport"/>
    <property type="evidence" value="ECO:0007669"/>
    <property type="project" value="InterPro"/>
</dbReference>
<dbReference type="Gene3D" id="1.10.110.10">
    <property type="entry name" value="Plant lipid-transfer and hydrophobic proteins"/>
    <property type="match status" value="1"/>
</dbReference>
<dbReference type="InterPro" id="IPR016140">
    <property type="entry name" value="Bifunc_inhib/LTP/seed_store"/>
</dbReference>
<dbReference type="InterPro" id="IPR036312">
    <property type="entry name" value="Bifun_inhib/LTP/seed_sf"/>
</dbReference>
<dbReference type="PANTHER" id="PTHR33076">
    <property type="entry name" value="NON-SPECIFIC LIPID-TRANSFER PROTEIN 2-RELATED"/>
    <property type="match status" value="1"/>
</dbReference>
<dbReference type="SUPFAM" id="SSF47699">
    <property type="entry name" value="Bifunctional inhibitor/lipid-transfer protein/seed storage 2S albumin"/>
    <property type="match status" value="1"/>
</dbReference>
<dbReference type="AlphaFoldDB" id="A0A7N0RD75"/>
<evidence type="ECO:0000313" key="4">
    <source>
        <dbReference type="EnsemblPlants" id="Kaladp0008s0550.1.v1.1.CDS.1"/>
    </source>
</evidence>
<dbReference type="EnsemblPlants" id="Kaladp0008s0550.1.v1.1">
    <property type="protein sequence ID" value="Kaladp0008s0550.1.v1.1.CDS.1"/>
    <property type="gene ID" value="Kaladp0008s0550.v1.1"/>
</dbReference>
<feature type="signal peptide" evidence="2">
    <location>
        <begin position="1"/>
        <end position="31"/>
    </location>
</feature>
<keyword evidence="5" id="KW-1185">Reference proteome</keyword>
<reference evidence="4" key="1">
    <citation type="submission" date="2021-01" db="UniProtKB">
        <authorList>
            <consortium name="EnsemblPlants"/>
        </authorList>
    </citation>
    <scope>IDENTIFICATION</scope>
</reference>
<evidence type="ECO:0000256" key="2">
    <source>
        <dbReference type="SAM" id="SignalP"/>
    </source>
</evidence>
<sequence length="125" mass="13152">MAAKSDIHIKSSAALMVLVAVLAATAHRTAAFGCHDMQIMGEIEACKPYLTGQSDKPPSPKCCQQAKGLSDRASATEGHNQWAYCISIRACSNNYGFQGDRAEGLPVLCGYNASMPLSGLGDCAK</sequence>
<dbReference type="InterPro" id="IPR000528">
    <property type="entry name" value="Plant_nsLTP"/>
</dbReference>
<evidence type="ECO:0000313" key="5">
    <source>
        <dbReference type="Proteomes" id="UP000594263"/>
    </source>
</evidence>
<accession>A0A7N0RD75</accession>
<feature type="domain" description="Bifunctional inhibitor/plant lipid transfer protein/seed storage helical" evidence="3">
    <location>
        <begin position="38"/>
        <end position="114"/>
    </location>
</feature>
<evidence type="ECO:0000259" key="3">
    <source>
        <dbReference type="Pfam" id="PF00234"/>
    </source>
</evidence>
<feature type="chain" id="PRO_5029538498" description="Bifunctional inhibitor/plant lipid transfer protein/seed storage helical domain-containing protein" evidence="2">
    <location>
        <begin position="32"/>
        <end position="125"/>
    </location>
</feature>
<dbReference type="GO" id="GO:0008289">
    <property type="term" value="F:lipid binding"/>
    <property type="evidence" value="ECO:0007669"/>
    <property type="project" value="InterPro"/>
</dbReference>